<dbReference type="NCBIfam" id="TIGR00414">
    <property type="entry name" value="serS"/>
    <property type="match status" value="1"/>
</dbReference>
<comment type="catalytic activity">
    <reaction evidence="6">
        <text>tRNA(Sec) + L-serine + ATP = L-seryl-tRNA(Sec) + AMP + diphosphate + H(+)</text>
        <dbReference type="Rhea" id="RHEA:42580"/>
        <dbReference type="Rhea" id="RHEA-COMP:9742"/>
        <dbReference type="Rhea" id="RHEA-COMP:10128"/>
        <dbReference type="ChEBI" id="CHEBI:15378"/>
        <dbReference type="ChEBI" id="CHEBI:30616"/>
        <dbReference type="ChEBI" id="CHEBI:33019"/>
        <dbReference type="ChEBI" id="CHEBI:33384"/>
        <dbReference type="ChEBI" id="CHEBI:78442"/>
        <dbReference type="ChEBI" id="CHEBI:78533"/>
        <dbReference type="ChEBI" id="CHEBI:456215"/>
        <dbReference type="EC" id="6.1.1.11"/>
    </reaction>
</comment>
<feature type="coiled-coil region" evidence="9">
    <location>
        <begin position="33"/>
        <end position="93"/>
    </location>
</feature>
<feature type="binding site" evidence="7">
    <location>
        <position position="371"/>
    </location>
    <ligand>
        <name>L-serine</name>
        <dbReference type="ChEBI" id="CHEBI:33384"/>
    </ligand>
</feature>
<comment type="function">
    <text evidence="6">Catalyzes the attachment of serine to tRNA(Ser). Is also able to aminoacylate tRNA(Sec) with serine, to form the misacylated tRNA L-seryl-tRNA(Sec), which will be further converted into selenocysteinyl-tRNA(Sec).</text>
</comment>
<dbReference type="InterPro" id="IPR033729">
    <property type="entry name" value="SerRS_core"/>
</dbReference>
<dbReference type="PANTHER" id="PTHR11778">
    <property type="entry name" value="SERYL-TRNA SYNTHETASE"/>
    <property type="match status" value="1"/>
</dbReference>
<feature type="binding site" evidence="6">
    <location>
        <position position="373"/>
    </location>
    <ligand>
        <name>L-serine</name>
        <dbReference type="ChEBI" id="CHEBI:33384"/>
    </ligand>
</feature>
<evidence type="ECO:0000256" key="4">
    <source>
        <dbReference type="ARBA" id="ARBA00022917"/>
    </source>
</evidence>
<dbReference type="HAMAP" id="MF_00176">
    <property type="entry name" value="Ser_tRNA_synth_type1"/>
    <property type="match status" value="1"/>
</dbReference>
<dbReference type="GO" id="GO:0004828">
    <property type="term" value="F:serine-tRNA ligase activity"/>
    <property type="evidence" value="ECO:0007669"/>
    <property type="project" value="UniProtKB-UniRule"/>
</dbReference>
<dbReference type="Pfam" id="PF00587">
    <property type="entry name" value="tRNA-synt_2b"/>
    <property type="match status" value="1"/>
</dbReference>
<feature type="domain" description="Aminoacyl-transfer RNA synthetases class-II family profile" evidence="10">
    <location>
        <begin position="128"/>
        <end position="398"/>
    </location>
</feature>
<evidence type="ECO:0000259" key="10">
    <source>
        <dbReference type="PROSITE" id="PS50862"/>
    </source>
</evidence>
<dbReference type="InterPro" id="IPR002314">
    <property type="entry name" value="aa-tRNA-synt_IIb"/>
</dbReference>
<keyword evidence="9" id="KW-0175">Coiled coil</keyword>
<dbReference type="GO" id="GO:0005524">
    <property type="term" value="F:ATP binding"/>
    <property type="evidence" value="ECO:0007669"/>
    <property type="project" value="UniProtKB-UniRule"/>
</dbReference>
<accession>A0A0T5ZXV4</accession>
<feature type="binding site" evidence="6 8">
    <location>
        <begin position="338"/>
        <end position="341"/>
    </location>
    <ligand>
        <name>ATP</name>
        <dbReference type="ChEBI" id="CHEBI:30616"/>
    </ligand>
</feature>
<feature type="binding site" evidence="6 7">
    <location>
        <position position="274"/>
    </location>
    <ligand>
        <name>L-serine</name>
        <dbReference type="ChEBI" id="CHEBI:33384"/>
    </ligand>
</feature>
<evidence type="ECO:0000256" key="2">
    <source>
        <dbReference type="ARBA" id="ARBA00022741"/>
    </source>
</evidence>
<dbReference type="PRINTS" id="PR00981">
    <property type="entry name" value="TRNASYNTHSER"/>
</dbReference>
<keyword evidence="6" id="KW-0963">Cytoplasm</keyword>
<dbReference type="GO" id="GO:0005737">
    <property type="term" value="C:cytoplasm"/>
    <property type="evidence" value="ECO:0007669"/>
    <property type="project" value="UniProtKB-SubCell"/>
</dbReference>
<dbReference type="Gene3D" id="3.30.930.10">
    <property type="entry name" value="Bira Bifunctional Protein, Domain 2"/>
    <property type="match status" value="1"/>
</dbReference>
<dbReference type="InterPro" id="IPR045864">
    <property type="entry name" value="aa-tRNA-synth_II/BPL/LPL"/>
</dbReference>
<sequence>MLDPKFVLENLEEIKKTIKERGMKVDVVNVPALAKARSEIRSRVEELRAERNQLSRKPSAEVIKRATDIKAELKNLEPQLKNLEEQLEKILRQIPNLIHPKTPRGFKEEDNKILRADRPAKLKFKPLDHEQLAKKLDLVDFDAGARVAGSKFYYLKNEAVLLEFALIKYAFDLLLKEDFTPFVTPDLAREEIIDGVGFVPRGPESNIYNVEGEDLGLIGTAEITLGGYQAGQILEEKSLPLKYAGFSHCFRRESGSYGQFSKGLYRVHQFSKVEMFIFCRPQDSERLHEYLLGLEEKIFRGLKLPYRVVDIRASDLGAAAYRKFDLESWMPGRGEWGEVTSTSNTTDYQARRLNIKYRKGDGTTEFVHTLNGTAVATSRALVSILENYQQEDGSIEVPKVLVPYVGKNIIRR</sequence>
<dbReference type="PIRSF" id="PIRSF001529">
    <property type="entry name" value="Ser-tRNA-synth_IIa"/>
    <property type="match status" value="1"/>
</dbReference>
<dbReference type="InterPro" id="IPR002317">
    <property type="entry name" value="Ser-tRNA-ligase_type_1"/>
</dbReference>
<dbReference type="UniPathway" id="UPA00906">
    <property type="reaction ID" value="UER00895"/>
</dbReference>
<dbReference type="InterPro" id="IPR006195">
    <property type="entry name" value="aa-tRNA-synth_II"/>
</dbReference>
<comment type="catalytic activity">
    <reaction evidence="6">
        <text>tRNA(Ser) + L-serine + ATP = L-seryl-tRNA(Ser) + AMP + diphosphate + H(+)</text>
        <dbReference type="Rhea" id="RHEA:12292"/>
        <dbReference type="Rhea" id="RHEA-COMP:9669"/>
        <dbReference type="Rhea" id="RHEA-COMP:9703"/>
        <dbReference type="ChEBI" id="CHEBI:15378"/>
        <dbReference type="ChEBI" id="CHEBI:30616"/>
        <dbReference type="ChEBI" id="CHEBI:33019"/>
        <dbReference type="ChEBI" id="CHEBI:33384"/>
        <dbReference type="ChEBI" id="CHEBI:78442"/>
        <dbReference type="ChEBI" id="CHEBI:78533"/>
        <dbReference type="ChEBI" id="CHEBI:456215"/>
        <dbReference type="EC" id="6.1.1.11"/>
    </reaction>
</comment>
<dbReference type="GO" id="GO:0016260">
    <property type="term" value="P:selenocysteine biosynthetic process"/>
    <property type="evidence" value="ECO:0007669"/>
    <property type="project" value="UniProtKB-UniRule"/>
</dbReference>
<comment type="domain">
    <text evidence="6">Consists of two distinct domains, a catalytic core and a N-terminal extension that is involved in tRNA binding.</text>
</comment>
<feature type="binding site" evidence="7">
    <location>
        <position position="251"/>
    </location>
    <ligand>
        <name>L-serine</name>
        <dbReference type="ChEBI" id="CHEBI:33384"/>
    </ligand>
</feature>
<name>A0A0T5ZXV4_UNCKA</name>
<dbReference type="EC" id="6.1.1.11" evidence="6"/>
<feature type="binding site" evidence="7">
    <location>
        <position position="220"/>
    </location>
    <ligand>
        <name>L-serine</name>
        <dbReference type="ChEBI" id="CHEBI:33384"/>
    </ligand>
</feature>
<feature type="site" description="Important for serine binding" evidence="7">
    <location>
        <position position="373"/>
    </location>
</feature>
<keyword evidence="4 6" id="KW-0648">Protein biosynthesis</keyword>
<feature type="binding site" evidence="8">
    <location>
        <begin position="267"/>
        <end position="270"/>
    </location>
    <ligand>
        <name>ATP</name>
        <dbReference type="ChEBI" id="CHEBI:30616"/>
    </ligand>
</feature>
<evidence type="ECO:0000256" key="1">
    <source>
        <dbReference type="ARBA" id="ARBA00022598"/>
    </source>
</evidence>
<dbReference type="SUPFAM" id="SSF46589">
    <property type="entry name" value="tRNA-binding arm"/>
    <property type="match status" value="1"/>
</dbReference>
<comment type="subcellular location">
    <subcellularLocation>
        <location evidence="6">Cytoplasm</location>
    </subcellularLocation>
</comment>
<keyword evidence="1 6" id="KW-0436">Ligase</keyword>
<dbReference type="PATRIC" id="fig|1576480.3.peg.43"/>
<keyword evidence="5 6" id="KW-0030">Aminoacyl-tRNA synthetase</keyword>
<dbReference type="InterPro" id="IPR010978">
    <property type="entry name" value="tRNA-bd_arm"/>
</dbReference>
<dbReference type="InterPro" id="IPR015866">
    <property type="entry name" value="Ser-tRNA-synth_1_N"/>
</dbReference>
<dbReference type="Proteomes" id="UP000051297">
    <property type="component" value="Unassembled WGS sequence"/>
</dbReference>
<proteinExistence type="inferred from homology"/>
<comment type="pathway">
    <text evidence="6">Aminoacyl-tRNA biosynthesis; selenocysteinyl-tRNA(Sec) biosynthesis; L-seryl-tRNA(Sec) from L-serine and tRNA(Sec): step 1/1.</text>
</comment>
<dbReference type="Gene3D" id="1.10.287.40">
    <property type="entry name" value="Serine-tRNA synthetase, tRNA binding domain"/>
    <property type="match status" value="1"/>
</dbReference>
<dbReference type="CDD" id="cd00770">
    <property type="entry name" value="SerRS_core"/>
    <property type="match status" value="1"/>
</dbReference>
<feature type="binding site" evidence="6 8">
    <location>
        <begin position="251"/>
        <end position="253"/>
    </location>
    <ligand>
        <name>ATP</name>
        <dbReference type="ChEBI" id="CHEBI:30616"/>
    </ligand>
</feature>
<comment type="subunit">
    <text evidence="6">Homodimer. The tRNA molecule binds across the dimer.</text>
</comment>
<dbReference type="EMBL" id="LDXK01000001">
    <property type="protein sequence ID" value="KRT67636.1"/>
    <property type="molecule type" value="Genomic_DNA"/>
</dbReference>
<organism evidence="11 12">
    <name type="scientific">candidate division WWE3 bacterium CSP1-7</name>
    <dbReference type="NCBI Taxonomy" id="1576480"/>
    <lineage>
        <taxon>Bacteria</taxon>
        <taxon>Katanobacteria</taxon>
    </lineage>
</organism>
<dbReference type="STRING" id="1576480.XU08_C0001G0042"/>
<comment type="similarity">
    <text evidence="6">Belongs to the class-II aminoacyl-tRNA synthetase family. Type-1 seryl-tRNA synthetase subfamily.</text>
</comment>
<protein>
    <recommendedName>
        <fullName evidence="6">Serine--tRNA ligase</fullName>
        <ecNumber evidence="6">6.1.1.11</ecNumber>
    </recommendedName>
    <alternativeName>
        <fullName evidence="6">Seryl-tRNA synthetase</fullName>
        <shortName evidence="6">SerRS</shortName>
    </alternativeName>
    <alternativeName>
        <fullName evidence="6">Seryl-tRNA(Ser/Sec) synthetase</fullName>
    </alternativeName>
</protein>
<dbReference type="InterPro" id="IPR042103">
    <property type="entry name" value="SerRS_1_N_sf"/>
</dbReference>
<evidence type="ECO:0000256" key="8">
    <source>
        <dbReference type="PIRSR" id="PIRSR001529-2"/>
    </source>
</evidence>
<keyword evidence="3 6" id="KW-0067">ATP-binding</keyword>
<keyword evidence="2 6" id="KW-0547">Nucleotide-binding</keyword>
<dbReference type="AlphaFoldDB" id="A0A0T5ZXV4"/>
<evidence type="ECO:0000256" key="5">
    <source>
        <dbReference type="ARBA" id="ARBA00023146"/>
    </source>
</evidence>
<dbReference type="PROSITE" id="PS50862">
    <property type="entry name" value="AA_TRNA_LIGASE_II"/>
    <property type="match status" value="1"/>
</dbReference>
<evidence type="ECO:0000313" key="12">
    <source>
        <dbReference type="Proteomes" id="UP000051297"/>
    </source>
</evidence>
<comment type="caution">
    <text evidence="11">The sequence shown here is derived from an EMBL/GenBank/DDBJ whole genome shotgun (WGS) entry which is preliminary data.</text>
</comment>
<evidence type="ECO:0000256" key="6">
    <source>
        <dbReference type="HAMAP-Rule" id="MF_00176"/>
    </source>
</evidence>
<feature type="binding site" evidence="6">
    <location>
        <position position="267"/>
    </location>
    <ligand>
        <name>ATP</name>
        <dbReference type="ChEBI" id="CHEBI:30616"/>
    </ligand>
</feature>
<evidence type="ECO:0000256" key="9">
    <source>
        <dbReference type="SAM" id="Coils"/>
    </source>
</evidence>
<evidence type="ECO:0000256" key="7">
    <source>
        <dbReference type="PIRSR" id="PIRSR001529-1"/>
    </source>
</evidence>
<dbReference type="GO" id="GO:0006434">
    <property type="term" value="P:seryl-tRNA aminoacylation"/>
    <property type="evidence" value="ECO:0007669"/>
    <property type="project" value="UniProtKB-UniRule"/>
</dbReference>
<dbReference type="SUPFAM" id="SSF55681">
    <property type="entry name" value="Class II aaRS and biotin synthetases"/>
    <property type="match status" value="1"/>
</dbReference>
<dbReference type="Pfam" id="PF02403">
    <property type="entry name" value="Seryl_tRNA_N"/>
    <property type="match status" value="1"/>
</dbReference>
<gene>
    <name evidence="6" type="primary">serS</name>
    <name evidence="11" type="ORF">XU08_C0001G0042</name>
</gene>
<reference evidence="11 12" key="1">
    <citation type="submission" date="2015-05" db="EMBL/GenBank/DDBJ databases">
        <title>Critical biogeochemical functions in the subsurface are associated with bacteria from new phyla and little studied lineages.</title>
        <authorList>
            <person name="Hug L.A."/>
            <person name="Thomas B.C."/>
            <person name="Sharon I."/>
            <person name="Brown C.T."/>
            <person name="Sharma R."/>
            <person name="Hettich R.L."/>
            <person name="Wilkins M.J."/>
            <person name="Williams K.H."/>
            <person name="Singh A."/>
            <person name="Banfield J.F."/>
        </authorList>
    </citation>
    <scope>NUCLEOTIDE SEQUENCE [LARGE SCALE GENOMIC DNA]</scope>
    <source>
        <strain evidence="11">CSP1-7</strain>
    </source>
</reference>
<feature type="binding site" evidence="6">
    <location>
        <begin position="220"/>
        <end position="222"/>
    </location>
    <ligand>
        <name>L-serine</name>
        <dbReference type="ChEBI" id="CHEBI:33384"/>
    </ligand>
</feature>
<evidence type="ECO:0000313" key="11">
    <source>
        <dbReference type="EMBL" id="KRT67636.1"/>
    </source>
</evidence>
<evidence type="ECO:0000256" key="3">
    <source>
        <dbReference type="ARBA" id="ARBA00022840"/>
    </source>
</evidence>